<dbReference type="GO" id="GO:0046872">
    <property type="term" value="F:metal ion binding"/>
    <property type="evidence" value="ECO:0007669"/>
    <property type="project" value="UniProtKB-KW"/>
</dbReference>
<dbReference type="PANTHER" id="PTHR10458">
    <property type="entry name" value="PEPTIDE DEFORMYLASE"/>
    <property type="match status" value="1"/>
</dbReference>
<keyword evidence="2" id="KW-0408">Iron</keyword>
<dbReference type="Pfam" id="PF01327">
    <property type="entry name" value="Pep_deformylase"/>
    <property type="match status" value="1"/>
</dbReference>
<accession>A0A3D0ZSF9</accession>
<dbReference type="EMBL" id="DOZN01000028">
    <property type="protein sequence ID" value="HCC42648.1"/>
    <property type="molecule type" value="Genomic_DNA"/>
</dbReference>
<dbReference type="Proteomes" id="UP000263336">
    <property type="component" value="Unassembled WGS sequence"/>
</dbReference>
<gene>
    <name evidence="2 3" type="primary">def</name>
    <name evidence="3" type="ORF">DEP93_04270</name>
</gene>
<keyword evidence="2" id="KW-0378">Hydrolase</keyword>
<dbReference type="InterPro" id="IPR036821">
    <property type="entry name" value="Peptide_deformylase_sf"/>
</dbReference>
<proteinExistence type="inferred from homology"/>
<comment type="caution">
    <text evidence="3">The sequence shown here is derived from an EMBL/GenBank/DDBJ whole genome shotgun (WGS) entry which is preliminary data.</text>
</comment>
<keyword evidence="2" id="KW-0479">Metal-binding</keyword>
<dbReference type="CDD" id="cd00487">
    <property type="entry name" value="Pep_deformylase"/>
    <property type="match status" value="1"/>
</dbReference>
<dbReference type="Gene3D" id="3.90.45.10">
    <property type="entry name" value="Peptide deformylase"/>
    <property type="match status" value="1"/>
</dbReference>
<feature type="binding site" evidence="2">
    <location>
        <position position="149"/>
    </location>
    <ligand>
        <name>Fe cation</name>
        <dbReference type="ChEBI" id="CHEBI:24875"/>
    </ligand>
</feature>
<dbReference type="PANTHER" id="PTHR10458:SF22">
    <property type="entry name" value="PEPTIDE DEFORMYLASE"/>
    <property type="match status" value="1"/>
</dbReference>
<evidence type="ECO:0000313" key="4">
    <source>
        <dbReference type="Proteomes" id="UP000263336"/>
    </source>
</evidence>
<dbReference type="GO" id="GO:0006412">
    <property type="term" value="P:translation"/>
    <property type="evidence" value="ECO:0007669"/>
    <property type="project" value="UniProtKB-UniRule"/>
</dbReference>
<dbReference type="NCBIfam" id="NF001159">
    <property type="entry name" value="PRK00150.1-3"/>
    <property type="match status" value="1"/>
</dbReference>
<dbReference type="GO" id="GO:0042586">
    <property type="term" value="F:peptide deformylase activity"/>
    <property type="evidence" value="ECO:0007669"/>
    <property type="project" value="UniProtKB-UniRule"/>
</dbReference>
<comment type="similarity">
    <text evidence="1 2">Belongs to the polypeptide deformylase family.</text>
</comment>
<reference evidence="3 4" key="1">
    <citation type="journal article" date="2018" name="Nat. Biotechnol.">
        <title>A standardized bacterial taxonomy based on genome phylogeny substantially revises the tree of life.</title>
        <authorList>
            <person name="Parks D.H."/>
            <person name="Chuvochina M."/>
            <person name="Waite D.W."/>
            <person name="Rinke C."/>
            <person name="Skarshewski A."/>
            <person name="Chaumeil P.A."/>
            <person name="Hugenholtz P."/>
        </authorList>
    </citation>
    <scope>NUCLEOTIDE SEQUENCE [LARGE SCALE GENOMIC DNA]</scope>
    <source>
        <strain evidence="3">UBA11701</strain>
    </source>
</reference>
<protein>
    <recommendedName>
        <fullName evidence="2">Peptide deformylase</fullName>
        <shortName evidence="2">PDF</shortName>
        <ecNumber evidence="2">3.5.1.88</ecNumber>
    </recommendedName>
    <alternativeName>
        <fullName evidence="2">Polypeptide deformylase</fullName>
    </alternativeName>
</protein>
<dbReference type="SUPFAM" id="SSF56420">
    <property type="entry name" value="Peptide deformylase"/>
    <property type="match status" value="1"/>
</dbReference>
<evidence type="ECO:0000256" key="1">
    <source>
        <dbReference type="ARBA" id="ARBA00010759"/>
    </source>
</evidence>
<organism evidence="3 4">
    <name type="scientific">candidate division WWE3 bacterium</name>
    <dbReference type="NCBI Taxonomy" id="2053526"/>
    <lineage>
        <taxon>Bacteria</taxon>
        <taxon>Katanobacteria</taxon>
    </lineage>
</organism>
<name>A0A3D0ZSF9_UNCKA</name>
<dbReference type="HAMAP" id="MF_00163">
    <property type="entry name" value="Pep_deformylase"/>
    <property type="match status" value="1"/>
</dbReference>
<feature type="binding site" evidence="2">
    <location>
        <position position="103"/>
    </location>
    <ligand>
        <name>Fe cation</name>
        <dbReference type="ChEBI" id="CHEBI:24875"/>
    </ligand>
</feature>
<keyword evidence="2" id="KW-0648">Protein biosynthesis</keyword>
<dbReference type="EC" id="3.5.1.88" evidence="2"/>
<dbReference type="InterPro" id="IPR023635">
    <property type="entry name" value="Peptide_deformylase"/>
</dbReference>
<feature type="active site" evidence="2">
    <location>
        <position position="146"/>
    </location>
</feature>
<comment type="function">
    <text evidence="2">Removes the formyl group from the N-terminal Met of newly synthesized proteins. Requires at least a dipeptide for an efficient rate of reaction. N-terminal L-methionine is a prerequisite for activity but the enzyme has broad specificity at other positions.</text>
</comment>
<comment type="cofactor">
    <cofactor evidence="2">
        <name>Fe(2+)</name>
        <dbReference type="ChEBI" id="CHEBI:29033"/>
    </cofactor>
    <text evidence="2">Binds 1 Fe(2+) ion.</text>
</comment>
<evidence type="ECO:0000256" key="2">
    <source>
        <dbReference type="HAMAP-Rule" id="MF_00163"/>
    </source>
</evidence>
<feature type="binding site" evidence="2">
    <location>
        <position position="145"/>
    </location>
    <ligand>
        <name>Fe cation</name>
        <dbReference type="ChEBI" id="CHEBI:24875"/>
    </ligand>
</feature>
<dbReference type="PIRSF" id="PIRSF004749">
    <property type="entry name" value="Pep_def"/>
    <property type="match status" value="1"/>
</dbReference>
<sequence>MAVRQIVTIPDPVLRIKAQKVNKVGEEEKKLAQDLLDTLEVAKDPEGAGIAATQIGVSKKMCVVRNFFPDPAKNGQYSYEDYVLINPKIVSTSKETEIDYEGCLSVPNTYGKVERYKKIKVDATDISGDRIKIKAQDFFARTVQHEIDHLDGILFTDRVIGEILTEQEMDNVFAQEEQ</sequence>
<evidence type="ECO:0000313" key="3">
    <source>
        <dbReference type="EMBL" id="HCC42648.1"/>
    </source>
</evidence>
<dbReference type="AlphaFoldDB" id="A0A3D0ZSF9"/>
<dbReference type="PRINTS" id="PR01576">
    <property type="entry name" value="PDEFORMYLASE"/>
</dbReference>
<comment type="catalytic activity">
    <reaction evidence="2">
        <text>N-terminal N-formyl-L-methionyl-[peptide] + H2O = N-terminal L-methionyl-[peptide] + formate</text>
        <dbReference type="Rhea" id="RHEA:24420"/>
        <dbReference type="Rhea" id="RHEA-COMP:10639"/>
        <dbReference type="Rhea" id="RHEA-COMP:10640"/>
        <dbReference type="ChEBI" id="CHEBI:15377"/>
        <dbReference type="ChEBI" id="CHEBI:15740"/>
        <dbReference type="ChEBI" id="CHEBI:49298"/>
        <dbReference type="ChEBI" id="CHEBI:64731"/>
        <dbReference type="EC" id="3.5.1.88"/>
    </reaction>
</comment>
<dbReference type="NCBIfam" id="TIGR00079">
    <property type="entry name" value="pept_deformyl"/>
    <property type="match status" value="1"/>
</dbReference>